<dbReference type="InterPro" id="IPR036291">
    <property type="entry name" value="NAD(P)-bd_dom_sf"/>
</dbReference>
<dbReference type="FunFam" id="1.10.1040.10:FF:000001">
    <property type="entry name" value="Glycerol-3-phosphate dehydrogenase [NAD(P)+]"/>
    <property type="match status" value="1"/>
</dbReference>
<evidence type="ECO:0000259" key="11">
    <source>
        <dbReference type="Pfam" id="PF07479"/>
    </source>
</evidence>
<comment type="subcellular location">
    <subcellularLocation>
        <location evidence="5">Glycosome</location>
    </subcellularLocation>
</comment>
<dbReference type="EC" id="1.1.1.8" evidence="8"/>
<accession>A0A835T4T9</accession>
<reference evidence="12" key="1">
    <citation type="journal article" date="2020" name="bioRxiv">
        <title>Comparative genomics of Chlamydomonas.</title>
        <authorList>
            <person name="Craig R.J."/>
            <person name="Hasan A.R."/>
            <person name="Ness R.W."/>
            <person name="Keightley P.D."/>
        </authorList>
    </citation>
    <scope>NUCLEOTIDE SEQUENCE</scope>
    <source>
        <strain evidence="12">SAG 7.73</strain>
    </source>
</reference>
<name>A0A835T4T9_CHLIN</name>
<evidence type="ECO:0000256" key="1">
    <source>
        <dbReference type="ARBA" id="ARBA00011009"/>
    </source>
</evidence>
<evidence type="ECO:0000313" key="13">
    <source>
        <dbReference type="Proteomes" id="UP000650467"/>
    </source>
</evidence>
<evidence type="ECO:0000259" key="10">
    <source>
        <dbReference type="Pfam" id="PF01210"/>
    </source>
</evidence>
<evidence type="ECO:0000256" key="7">
    <source>
        <dbReference type="RuleBase" id="RU000437"/>
    </source>
</evidence>
<keyword evidence="6" id="KW-0327">Glycosome</keyword>
<keyword evidence="9" id="KW-1133">Transmembrane helix</keyword>
<dbReference type="PROSITE" id="PS00957">
    <property type="entry name" value="NAD_G3PDH"/>
    <property type="match status" value="1"/>
</dbReference>
<dbReference type="GO" id="GO:0005829">
    <property type="term" value="C:cytosol"/>
    <property type="evidence" value="ECO:0007669"/>
    <property type="project" value="TreeGrafter"/>
</dbReference>
<comment type="catalytic activity">
    <reaction evidence="4 8">
        <text>sn-glycerol 3-phosphate + NAD(+) = dihydroxyacetone phosphate + NADH + H(+)</text>
        <dbReference type="Rhea" id="RHEA:11092"/>
        <dbReference type="ChEBI" id="CHEBI:15378"/>
        <dbReference type="ChEBI" id="CHEBI:57540"/>
        <dbReference type="ChEBI" id="CHEBI:57597"/>
        <dbReference type="ChEBI" id="CHEBI:57642"/>
        <dbReference type="ChEBI" id="CHEBI:57945"/>
        <dbReference type="EC" id="1.1.1.8"/>
    </reaction>
</comment>
<evidence type="ECO:0000313" key="12">
    <source>
        <dbReference type="EMBL" id="KAG2437401.1"/>
    </source>
</evidence>
<dbReference type="SUPFAM" id="SSF51735">
    <property type="entry name" value="NAD(P)-binding Rossmann-fold domains"/>
    <property type="match status" value="1"/>
</dbReference>
<comment type="similarity">
    <text evidence="1 7">Belongs to the NAD-dependent glycerol-3-phosphate dehydrogenase family.</text>
</comment>
<keyword evidence="9" id="KW-0812">Transmembrane</keyword>
<evidence type="ECO:0000256" key="4">
    <source>
        <dbReference type="ARBA" id="ARBA00048683"/>
    </source>
</evidence>
<dbReference type="Gene3D" id="1.10.1040.10">
    <property type="entry name" value="N-(1-d-carboxylethyl)-l-norvaline Dehydrogenase, domain 2"/>
    <property type="match status" value="1"/>
</dbReference>
<gene>
    <name evidence="12" type="ORF">HXX76_006053</name>
</gene>
<evidence type="ECO:0000256" key="2">
    <source>
        <dbReference type="ARBA" id="ARBA00023002"/>
    </source>
</evidence>
<dbReference type="GO" id="GO:0005975">
    <property type="term" value="P:carbohydrate metabolic process"/>
    <property type="evidence" value="ECO:0007669"/>
    <property type="project" value="InterPro"/>
</dbReference>
<keyword evidence="3 7" id="KW-0520">NAD</keyword>
<dbReference type="NCBIfam" id="NF000942">
    <property type="entry name" value="PRK00094.1-4"/>
    <property type="match status" value="1"/>
</dbReference>
<dbReference type="PANTHER" id="PTHR11728:SF1">
    <property type="entry name" value="GLYCEROL-3-PHOSPHATE DEHYDROGENASE [NAD(+)] 2, CHLOROPLASTIC"/>
    <property type="match status" value="1"/>
</dbReference>
<dbReference type="GO" id="GO:0141152">
    <property type="term" value="F:glycerol-3-phosphate dehydrogenase (NAD+) activity"/>
    <property type="evidence" value="ECO:0007669"/>
    <property type="project" value="UniProtKB-UniRule"/>
</dbReference>
<evidence type="ECO:0000256" key="5">
    <source>
        <dbReference type="ARBA" id="ARBA00060503"/>
    </source>
</evidence>
<protein>
    <recommendedName>
        <fullName evidence="8">Glycerol-3-phosphate dehydrogenase [NAD(+)]</fullName>
        <ecNumber evidence="8">1.1.1.8</ecNumber>
    </recommendedName>
</protein>
<dbReference type="InterPro" id="IPR011128">
    <property type="entry name" value="G3P_DH_NAD-dep_N"/>
</dbReference>
<dbReference type="InterPro" id="IPR013328">
    <property type="entry name" value="6PGD_dom2"/>
</dbReference>
<dbReference type="PRINTS" id="PR00077">
    <property type="entry name" value="GPDHDRGNASE"/>
</dbReference>
<dbReference type="OrthoDB" id="10263760at2759"/>
<dbReference type="NCBIfam" id="NF000940">
    <property type="entry name" value="PRK00094.1-2"/>
    <property type="match status" value="1"/>
</dbReference>
<dbReference type="EMBL" id="JAEHOC010000011">
    <property type="protein sequence ID" value="KAG2437401.1"/>
    <property type="molecule type" value="Genomic_DNA"/>
</dbReference>
<dbReference type="Gene3D" id="3.40.50.720">
    <property type="entry name" value="NAD(P)-binding Rossmann-like Domain"/>
    <property type="match status" value="1"/>
</dbReference>
<feature type="transmembrane region" description="Helical" evidence="9">
    <location>
        <begin position="444"/>
        <end position="465"/>
    </location>
</feature>
<dbReference type="GO" id="GO:0051287">
    <property type="term" value="F:NAD binding"/>
    <property type="evidence" value="ECO:0007669"/>
    <property type="project" value="UniProtKB-UniRule"/>
</dbReference>
<dbReference type="GO" id="GO:0020015">
    <property type="term" value="C:glycosome"/>
    <property type="evidence" value="ECO:0007669"/>
    <property type="project" value="UniProtKB-SubCell"/>
</dbReference>
<dbReference type="Pfam" id="PF07479">
    <property type="entry name" value="NAD_Gly3P_dh_C"/>
    <property type="match status" value="1"/>
</dbReference>
<evidence type="ECO:0000256" key="8">
    <source>
        <dbReference type="RuleBase" id="RU361243"/>
    </source>
</evidence>
<dbReference type="FunFam" id="3.40.50.720:FF:000019">
    <property type="entry name" value="Glycerol-3-phosphate dehydrogenase [NAD(P)+]"/>
    <property type="match status" value="1"/>
</dbReference>
<evidence type="ECO:0000256" key="6">
    <source>
        <dbReference type="ARBA" id="ARBA00084116"/>
    </source>
</evidence>
<dbReference type="HAMAP" id="MF_00394">
    <property type="entry name" value="NAD_Glyc3P_dehydrog"/>
    <property type="match status" value="1"/>
</dbReference>
<keyword evidence="13" id="KW-1185">Reference proteome</keyword>
<dbReference type="AlphaFoldDB" id="A0A835T4T9"/>
<evidence type="ECO:0000256" key="9">
    <source>
        <dbReference type="SAM" id="Phobius"/>
    </source>
</evidence>
<dbReference type="InterPro" id="IPR006168">
    <property type="entry name" value="G3P_DH_NAD-dep"/>
</dbReference>
<dbReference type="InterPro" id="IPR008927">
    <property type="entry name" value="6-PGluconate_DH-like_C_sf"/>
</dbReference>
<comment type="caution">
    <text evidence="12">The sequence shown here is derived from an EMBL/GenBank/DDBJ whole genome shotgun (WGS) entry which is preliminary data.</text>
</comment>
<keyword evidence="9" id="KW-0472">Membrane</keyword>
<dbReference type="Proteomes" id="UP000650467">
    <property type="component" value="Unassembled WGS sequence"/>
</dbReference>
<feature type="domain" description="Glycerol-3-phosphate dehydrogenase NAD-dependent C-terminal" evidence="11">
    <location>
        <begin position="186"/>
        <end position="327"/>
    </location>
</feature>
<dbReference type="InterPro" id="IPR006109">
    <property type="entry name" value="G3P_DH_NAD-dep_C"/>
</dbReference>
<organism evidence="12 13">
    <name type="scientific">Chlamydomonas incerta</name>
    <dbReference type="NCBI Taxonomy" id="51695"/>
    <lineage>
        <taxon>Eukaryota</taxon>
        <taxon>Viridiplantae</taxon>
        <taxon>Chlorophyta</taxon>
        <taxon>core chlorophytes</taxon>
        <taxon>Chlorophyceae</taxon>
        <taxon>CS clade</taxon>
        <taxon>Chlamydomonadales</taxon>
        <taxon>Chlamydomonadaceae</taxon>
        <taxon>Chlamydomonas</taxon>
    </lineage>
</organism>
<feature type="domain" description="Glycerol-3-phosphate dehydrogenase NAD-dependent N-terminal" evidence="10">
    <location>
        <begin position="7"/>
        <end position="166"/>
    </location>
</feature>
<dbReference type="GO" id="GO:0046168">
    <property type="term" value="P:glycerol-3-phosphate catabolic process"/>
    <property type="evidence" value="ECO:0007669"/>
    <property type="project" value="UniProtKB-UniRule"/>
</dbReference>
<dbReference type="SUPFAM" id="SSF48179">
    <property type="entry name" value="6-phosphogluconate dehydrogenase C-terminal domain-like"/>
    <property type="match status" value="1"/>
</dbReference>
<dbReference type="PANTHER" id="PTHR11728">
    <property type="entry name" value="GLYCEROL-3-PHOSPHATE DEHYDROGENASE"/>
    <property type="match status" value="1"/>
</dbReference>
<proteinExistence type="inferred from homology"/>
<dbReference type="Pfam" id="PF01210">
    <property type="entry name" value="NAD_Gly3P_dh_N"/>
    <property type="match status" value="1"/>
</dbReference>
<sequence length="471" mass="47680">MSTEITKVGVIGGGSWGTALAIHCARRGHDTVIWARGASTVAAINDSHENSEYLKGHPCPPALRASGDLAEVITRSELLLMVVPTQYIVATLGEAAKLLKPNQILVSCSKGISLDSLETVAELLEDRVVPPGFRPRLAYLSGPSFAAEVADGLPTAVTVAAKDEELAARVQALLSTPRFRCYRSTDVVGVELGGALKNVLAIACGISDGMGFGNNTRAALITRGLYEITKLAVARGANPLTMSGLAGMGDLVLTCTGDLSRNRTVGLRLGRGERLEDIQASMGGAVAEGVPTAVAIRRLAAAMGVECPIMEGIHAVIHCGANAQQVVTDVMSRELKPEVAPDIMRGVLASGSGSVHGSYSYLPGAAETPTGGAAAAAAPPGAVADGVAAAAATSASSAARAGLPPRPPKQIELGATAASMGNGASAAAVEPGAARPQAGGAEQWSALLAAAAAGAAATVVVTWVLGRWRRA</sequence>
<keyword evidence="2 7" id="KW-0560">Oxidoreductase</keyword>
<evidence type="ECO:0000256" key="3">
    <source>
        <dbReference type="ARBA" id="ARBA00023027"/>
    </source>
</evidence>